<dbReference type="GO" id="GO:0071816">
    <property type="term" value="P:tail-anchored membrane protein insertion into ER membrane"/>
    <property type="evidence" value="ECO:0007669"/>
    <property type="project" value="TreeGrafter"/>
</dbReference>
<evidence type="ECO:0000313" key="4">
    <source>
        <dbReference type="EMBL" id="CAL4798596.1"/>
    </source>
</evidence>
<dbReference type="Pfam" id="PF02374">
    <property type="entry name" value="ArsA_ATPase"/>
    <property type="match status" value="1"/>
</dbReference>
<reference evidence="3" key="1">
    <citation type="submission" date="2022-10" db="EMBL/GenBank/DDBJ databases">
        <authorList>
            <person name="Chen Y."/>
            <person name="Dougan E. K."/>
            <person name="Chan C."/>
            <person name="Rhodes N."/>
            <person name="Thang M."/>
        </authorList>
    </citation>
    <scope>NUCLEOTIDE SEQUENCE</scope>
</reference>
<feature type="region of interest" description="Disordered" evidence="1">
    <location>
        <begin position="52"/>
        <end position="90"/>
    </location>
</feature>
<protein>
    <submittedName>
        <fullName evidence="4">ATPase ASNA1 homolog (Arsenical pump-drivin g ATPase homolog) (Arsenite-stimulated ATPase)</fullName>
    </submittedName>
</protein>
<comment type="caution">
    <text evidence="3">The sequence shown here is derived from an EMBL/GenBank/DDBJ whole genome shotgun (WGS) entry which is preliminary data.</text>
</comment>
<dbReference type="GO" id="GO:0005524">
    <property type="term" value="F:ATP binding"/>
    <property type="evidence" value="ECO:0007669"/>
    <property type="project" value="InterPro"/>
</dbReference>
<evidence type="ECO:0000313" key="3">
    <source>
        <dbReference type="EMBL" id="CAI4011284.1"/>
    </source>
</evidence>
<dbReference type="GO" id="GO:0016887">
    <property type="term" value="F:ATP hydrolysis activity"/>
    <property type="evidence" value="ECO:0007669"/>
    <property type="project" value="InterPro"/>
</dbReference>
<feature type="domain" description="ArsA/GET3 Anion-transporting ATPase-like" evidence="2">
    <location>
        <begin position="461"/>
        <end position="574"/>
    </location>
</feature>
<dbReference type="InterPro" id="IPR025723">
    <property type="entry name" value="ArsA/GET3_ATPase-like"/>
</dbReference>
<organism evidence="3">
    <name type="scientific">Cladocopium goreaui</name>
    <dbReference type="NCBI Taxonomy" id="2562237"/>
    <lineage>
        <taxon>Eukaryota</taxon>
        <taxon>Sar</taxon>
        <taxon>Alveolata</taxon>
        <taxon>Dinophyceae</taxon>
        <taxon>Suessiales</taxon>
        <taxon>Symbiodiniaceae</taxon>
        <taxon>Cladocopium</taxon>
    </lineage>
</organism>
<dbReference type="InterPro" id="IPR027417">
    <property type="entry name" value="P-loop_NTPase"/>
</dbReference>
<dbReference type="EMBL" id="CAMXCT010005068">
    <property type="protein sequence ID" value="CAI4011284.1"/>
    <property type="molecule type" value="Genomic_DNA"/>
</dbReference>
<gene>
    <name evidence="3" type="ORF">C1SCF055_LOCUS36463</name>
</gene>
<dbReference type="GO" id="GO:0043529">
    <property type="term" value="C:GET complex"/>
    <property type="evidence" value="ECO:0007669"/>
    <property type="project" value="TreeGrafter"/>
</dbReference>
<name>A0A9P1DLU5_9DINO</name>
<dbReference type="OrthoDB" id="448642at2759"/>
<keyword evidence="5" id="KW-1185">Reference proteome</keyword>
<dbReference type="EMBL" id="CAMXCT030005068">
    <property type="protein sequence ID" value="CAL4798596.1"/>
    <property type="molecule type" value="Genomic_DNA"/>
</dbReference>
<proteinExistence type="predicted"/>
<dbReference type="AlphaFoldDB" id="A0A9P1DLU5"/>
<dbReference type="PANTHER" id="PTHR10803">
    <property type="entry name" value="ARSENICAL PUMP-DRIVING ATPASE ARSENITE-TRANSLOCATING ATPASE"/>
    <property type="match status" value="1"/>
</dbReference>
<evidence type="ECO:0000313" key="5">
    <source>
        <dbReference type="Proteomes" id="UP001152797"/>
    </source>
</evidence>
<dbReference type="Proteomes" id="UP001152797">
    <property type="component" value="Unassembled WGS sequence"/>
</dbReference>
<evidence type="ECO:0000259" key="2">
    <source>
        <dbReference type="Pfam" id="PF02374"/>
    </source>
</evidence>
<sequence length="576" mass="62482">MTQNLCACLGELVDKICSGDPKPLEAAAPVVPAATLAVPNVPLETEKSEVGLEVISEGKASESRSRVSAESRGSTKKRRQPLRSPRALPPAVLKEDPASRAFFCGHWPGKRNDYEGEAGFKILPEMDFEITALGRCAEPPLMEAALVSVWDTKSQECLASALVGPTSRVDGFYAWEPLMEPLLLKKGQEYRMSQRCRANMLDRWCDDYATKEELSGKSWAALASFIGGVCREKSDCEFSSFPHLSDGQLRRAGIVNFKAILRPGPEPELRCVDREAFARDLALQLTAVPEAGPALAVEEVELRLAALAGLLALLVDELQGISALALLAPQEELEIIVASAAAVNPWGQVELAGASVFDSRALCLAARRSGMLDAGLLLVSFTGEVMGLVLRPRCAGGANAAGGPMVFDQGRPLQPWEIAQQLPGAGLAMAKQLAGDVLAYDARQMQRGNPIGGPDQVRSFQFRMIELQELFTDPERSSFSVVTIPTTLALEETKRLLQQLEEQDIRCGLVIANRILDIEQVSQMASSQQKTQQVALEALDALAKREGMEVVRVPYLDREVQGIYGLQYLGKTLVEA</sequence>
<accession>A0A9P1DLU5</accession>
<dbReference type="EMBL" id="CAMXCT020005068">
    <property type="protein sequence ID" value="CAL1164659.1"/>
    <property type="molecule type" value="Genomic_DNA"/>
</dbReference>
<reference evidence="4 5" key="2">
    <citation type="submission" date="2024-05" db="EMBL/GenBank/DDBJ databases">
        <authorList>
            <person name="Chen Y."/>
            <person name="Shah S."/>
            <person name="Dougan E. K."/>
            <person name="Thang M."/>
            <person name="Chan C."/>
        </authorList>
    </citation>
    <scope>NUCLEOTIDE SEQUENCE [LARGE SCALE GENOMIC DNA]</scope>
</reference>
<dbReference type="Gene3D" id="3.40.50.300">
    <property type="entry name" value="P-loop containing nucleotide triphosphate hydrolases"/>
    <property type="match status" value="1"/>
</dbReference>
<dbReference type="PANTHER" id="PTHR10803:SF0">
    <property type="entry name" value="ATPASE GET3B"/>
    <property type="match status" value="1"/>
</dbReference>
<feature type="compositionally biased region" description="Basic and acidic residues" evidence="1">
    <location>
        <begin position="59"/>
        <end position="69"/>
    </location>
</feature>
<evidence type="ECO:0000256" key="1">
    <source>
        <dbReference type="SAM" id="MobiDB-lite"/>
    </source>
</evidence>
<dbReference type="InterPro" id="IPR016300">
    <property type="entry name" value="ATPase_ArsA/GET3"/>
</dbReference>